<reference evidence="7" key="1">
    <citation type="journal article" date="2019" name="Sci. Rep.">
        <title>Draft genome of Tanacetum cinerariifolium, the natural source of mosquito coil.</title>
        <authorList>
            <person name="Yamashiro T."/>
            <person name="Shiraishi A."/>
            <person name="Satake H."/>
            <person name="Nakayama K."/>
        </authorList>
    </citation>
    <scope>NUCLEOTIDE SEQUENCE</scope>
</reference>
<comment type="caution">
    <text evidence="7">The sequence shown here is derived from an EMBL/GenBank/DDBJ whole genome shotgun (WGS) entry which is preliminary data.</text>
</comment>
<evidence type="ECO:0000256" key="3">
    <source>
        <dbReference type="ARBA" id="ARBA00022771"/>
    </source>
</evidence>
<protein>
    <recommendedName>
        <fullName evidence="6">HAT C-terminal dimerisation domain-containing protein</fullName>
    </recommendedName>
</protein>
<keyword evidence="4" id="KW-0862">Zinc</keyword>
<dbReference type="GO" id="GO:0046983">
    <property type="term" value="F:protein dimerization activity"/>
    <property type="evidence" value="ECO:0007669"/>
    <property type="project" value="InterPro"/>
</dbReference>
<comment type="subcellular location">
    <subcellularLocation>
        <location evidence="1">Nucleus</location>
    </subcellularLocation>
</comment>
<proteinExistence type="predicted"/>
<gene>
    <name evidence="7" type="ORF">Tci_085152</name>
</gene>
<dbReference type="Pfam" id="PF05699">
    <property type="entry name" value="Dimer_Tnp_hAT"/>
    <property type="match status" value="1"/>
</dbReference>
<keyword evidence="5" id="KW-0539">Nucleus</keyword>
<dbReference type="PANTHER" id="PTHR46481">
    <property type="entry name" value="ZINC FINGER BED DOMAIN-CONTAINING PROTEIN 4"/>
    <property type="match status" value="1"/>
</dbReference>
<feature type="domain" description="HAT C-terminal dimerisation" evidence="6">
    <location>
        <begin position="185"/>
        <end position="250"/>
    </location>
</feature>
<dbReference type="SUPFAM" id="SSF53098">
    <property type="entry name" value="Ribonuclease H-like"/>
    <property type="match status" value="1"/>
</dbReference>
<dbReference type="EMBL" id="BKCJ010015429">
    <property type="protein sequence ID" value="GEV13175.1"/>
    <property type="molecule type" value="Genomic_DNA"/>
</dbReference>
<evidence type="ECO:0000256" key="4">
    <source>
        <dbReference type="ARBA" id="ARBA00022833"/>
    </source>
</evidence>
<evidence type="ECO:0000313" key="7">
    <source>
        <dbReference type="EMBL" id="GEV13175.1"/>
    </source>
</evidence>
<evidence type="ECO:0000256" key="1">
    <source>
        <dbReference type="ARBA" id="ARBA00004123"/>
    </source>
</evidence>
<sequence length="310" mass="35089">MSDNKKKAQCIHCFHFFSKDSNSTLKNHISHPHCEALKRVSESGNRLCFENPDVLREQFAGLVIQRGLPLNHFDDEQTIRVFQKHLQPKYNHVSRTTLKRDAIKLWIAAKQAIIDGFANLNTNVNITTDVWSATHGVPGSYICVTAHWIEPSTWQMMKRVIAFEDFSVPHTGSALARTLIKTAFATFDLLCFWKAKESIFLVLSRMTMYIISVQATSVASESAFSTSERVLSIRRTRLTPASLEMCMCLNPIDFEEEILDADVQQNKAILLSEEEIAIDVASSEGTMSGSGSRVEEVDYDMTNYGYDDYE</sequence>
<dbReference type="PANTHER" id="PTHR46481:SF10">
    <property type="entry name" value="ZINC FINGER BED DOMAIN-CONTAINING PROTEIN 39"/>
    <property type="match status" value="1"/>
</dbReference>
<keyword evidence="3" id="KW-0863">Zinc-finger</keyword>
<evidence type="ECO:0000259" key="6">
    <source>
        <dbReference type="Pfam" id="PF05699"/>
    </source>
</evidence>
<dbReference type="GO" id="GO:0005634">
    <property type="term" value="C:nucleus"/>
    <property type="evidence" value="ECO:0007669"/>
    <property type="project" value="UniProtKB-SubCell"/>
</dbReference>
<dbReference type="GO" id="GO:0008270">
    <property type="term" value="F:zinc ion binding"/>
    <property type="evidence" value="ECO:0007669"/>
    <property type="project" value="UniProtKB-KW"/>
</dbReference>
<organism evidence="7">
    <name type="scientific">Tanacetum cinerariifolium</name>
    <name type="common">Dalmatian daisy</name>
    <name type="synonym">Chrysanthemum cinerariifolium</name>
    <dbReference type="NCBI Taxonomy" id="118510"/>
    <lineage>
        <taxon>Eukaryota</taxon>
        <taxon>Viridiplantae</taxon>
        <taxon>Streptophyta</taxon>
        <taxon>Embryophyta</taxon>
        <taxon>Tracheophyta</taxon>
        <taxon>Spermatophyta</taxon>
        <taxon>Magnoliopsida</taxon>
        <taxon>eudicotyledons</taxon>
        <taxon>Gunneridae</taxon>
        <taxon>Pentapetalae</taxon>
        <taxon>asterids</taxon>
        <taxon>campanulids</taxon>
        <taxon>Asterales</taxon>
        <taxon>Asteraceae</taxon>
        <taxon>Asteroideae</taxon>
        <taxon>Anthemideae</taxon>
        <taxon>Anthemidinae</taxon>
        <taxon>Tanacetum</taxon>
    </lineage>
</organism>
<dbReference type="InterPro" id="IPR008906">
    <property type="entry name" value="HATC_C_dom"/>
</dbReference>
<evidence type="ECO:0000256" key="5">
    <source>
        <dbReference type="ARBA" id="ARBA00023242"/>
    </source>
</evidence>
<accession>A0A699GLT0</accession>
<dbReference type="InterPro" id="IPR012337">
    <property type="entry name" value="RNaseH-like_sf"/>
</dbReference>
<evidence type="ECO:0000256" key="2">
    <source>
        <dbReference type="ARBA" id="ARBA00022723"/>
    </source>
</evidence>
<keyword evidence="2" id="KW-0479">Metal-binding</keyword>
<dbReference type="AlphaFoldDB" id="A0A699GLT0"/>
<dbReference type="InterPro" id="IPR052035">
    <property type="entry name" value="ZnF_BED_domain_contain"/>
</dbReference>
<name>A0A699GLT0_TANCI</name>